<sequence length="94" mass="10452">MNTTTCCCAGSELNLADKIKCNDCRRISLISELIAVPGHTIPKIDKRKGYMQQILYYCPCNKKMVRAYDPGDGRIMLTNPAHASKVPFPSSCEL</sequence>
<name>A0A1G2I1G7_9BACT</name>
<reference evidence="1 2" key="1">
    <citation type="journal article" date="2016" name="Nat. Commun.">
        <title>Thousands of microbial genomes shed light on interconnected biogeochemical processes in an aquifer system.</title>
        <authorList>
            <person name="Anantharaman K."/>
            <person name="Brown C.T."/>
            <person name="Hug L.A."/>
            <person name="Sharon I."/>
            <person name="Castelle C.J."/>
            <person name="Probst A.J."/>
            <person name="Thomas B.C."/>
            <person name="Singh A."/>
            <person name="Wilkins M.J."/>
            <person name="Karaoz U."/>
            <person name="Brodie E.L."/>
            <person name="Williams K.H."/>
            <person name="Hubbard S.S."/>
            <person name="Banfield J.F."/>
        </authorList>
    </citation>
    <scope>NUCLEOTIDE SEQUENCE [LARGE SCALE GENOMIC DNA]</scope>
</reference>
<accession>A0A1G2I1G7</accession>
<comment type="caution">
    <text evidence="1">The sequence shown here is derived from an EMBL/GenBank/DDBJ whole genome shotgun (WGS) entry which is preliminary data.</text>
</comment>
<evidence type="ECO:0000313" key="2">
    <source>
        <dbReference type="Proteomes" id="UP000178820"/>
    </source>
</evidence>
<proteinExistence type="predicted"/>
<dbReference type="Proteomes" id="UP000178820">
    <property type="component" value="Unassembled WGS sequence"/>
</dbReference>
<organism evidence="1 2">
    <name type="scientific">Candidatus Staskawiczbacteria bacterium RIFCSPHIGHO2_02_FULL_42_22</name>
    <dbReference type="NCBI Taxonomy" id="1802207"/>
    <lineage>
        <taxon>Bacteria</taxon>
        <taxon>Candidatus Staskawicziibacteriota</taxon>
    </lineage>
</organism>
<evidence type="ECO:0000313" key="1">
    <source>
        <dbReference type="EMBL" id="OGZ68664.1"/>
    </source>
</evidence>
<protein>
    <submittedName>
        <fullName evidence="1">Uncharacterized protein</fullName>
    </submittedName>
</protein>
<dbReference type="EMBL" id="MHOT01000019">
    <property type="protein sequence ID" value="OGZ68664.1"/>
    <property type="molecule type" value="Genomic_DNA"/>
</dbReference>
<gene>
    <name evidence="1" type="ORF">A3D44_04080</name>
</gene>
<dbReference type="AlphaFoldDB" id="A0A1G2I1G7"/>